<evidence type="ECO:0000256" key="5">
    <source>
        <dbReference type="ARBA" id="ARBA00022946"/>
    </source>
</evidence>
<evidence type="ECO:0000256" key="7">
    <source>
        <dbReference type="ARBA" id="ARBA00023136"/>
    </source>
</evidence>
<evidence type="ECO:0000313" key="12">
    <source>
        <dbReference type="Proteomes" id="UP000694556"/>
    </source>
</evidence>
<dbReference type="GO" id="GO:0048039">
    <property type="term" value="F:ubiquinone binding"/>
    <property type="evidence" value="ECO:0007669"/>
    <property type="project" value="InterPro"/>
</dbReference>
<evidence type="ECO:0000256" key="2">
    <source>
        <dbReference type="ARBA" id="ARBA00006885"/>
    </source>
</evidence>
<dbReference type="Ensembl" id="ENSCMMT00000011458.1">
    <property type="protein sequence ID" value="ENSCMMP00000010399.1"/>
    <property type="gene ID" value="ENSCMMG00000006586.1"/>
</dbReference>
<dbReference type="InterPro" id="IPR005031">
    <property type="entry name" value="COQ10_START"/>
</dbReference>
<keyword evidence="4" id="KW-0999">Mitochondrion inner membrane</keyword>
<dbReference type="InterPro" id="IPR044996">
    <property type="entry name" value="COQ10-like"/>
</dbReference>
<feature type="domain" description="Coenzyme Q-binding protein COQ10 START" evidence="10">
    <location>
        <begin position="102"/>
        <end position="231"/>
    </location>
</feature>
<dbReference type="FunFam" id="3.30.530.20:FF:000002">
    <property type="entry name" value="Coenzyme Q-binding protein COQ10 homolog, mitochondrial"/>
    <property type="match status" value="1"/>
</dbReference>
<evidence type="ECO:0000313" key="11">
    <source>
        <dbReference type="Ensembl" id="ENSCMMP00000010399.1"/>
    </source>
</evidence>
<evidence type="ECO:0000256" key="6">
    <source>
        <dbReference type="ARBA" id="ARBA00023128"/>
    </source>
</evidence>
<keyword evidence="7" id="KW-0472">Membrane</keyword>
<keyword evidence="5" id="KW-0809">Transit peptide</keyword>
<evidence type="ECO:0000259" key="10">
    <source>
        <dbReference type="Pfam" id="PF03364"/>
    </source>
</evidence>
<evidence type="ECO:0000256" key="4">
    <source>
        <dbReference type="ARBA" id="ARBA00022792"/>
    </source>
</evidence>
<evidence type="ECO:0000256" key="8">
    <source>
        <dbReference type="ARBA" id="ARBA00024947"/>
    </source>
</evidence>
<proteinExistence type="inferred from homology"/>
<dbReference type="GO" id="GO:0045333">
    <property type="term" value="P:cellular respiration"/>
    <property type="evidence" value="ECO:0007669"/>
    <property type="project" value="InterPro"/>
</dbReference>
<dbReference type="SUPFAM" id="SSF55961">
    <property type="entry name" value="Bet v1-like"/>
    <property type="match status" value="1"/>
</dbReference>
<accession>A0A8C3BUU3</accession>
<dbReference type="Gene3D" id="3.30.530.20">
    <property type="match status" value="1"/>
</dbReference>
<keyword evidence="6" id="KW-0496">Mitochondrion</keyword>
<comment type="subcellular location">
    <subcellularLocation>
        <location evidence="1">Mitochondrion inner membrane</location>
        <topology evidence="1">Peripheral membrane protein</topology>
        <orientation evidence="1">Matrix side</orientation>
    </subcellularLocation>
</comment>
<dbReference type="Pfam" id="PF03364">
    <property type="entry name" value="Polyketide_cyc"/>
    <property type="match status" value="1"/>
</dbReference>
<name>A0A8C3BUU3_CAIMO</name>
<evidence type="ECO:0000256" key="1">
    <source>
        <dbReference type="ARBA" id="ARBA00004443"/>
    </source>
</evidence>
<organism evidence="11 12">
    <name type="scientific">Cairina moschata</name>
    <name type="common">Muscovy duck</name>
    <dbReference type="NCBI Taxonomy" id="8855"/>
    <lineage>
        <taxon>Eukaryota</taxon>
        <taxon>Metazoa</taxon>
        <taxon>Chordata</taxon>
        <taxon>Craniata</taxon>
        <taxon>Vertebrata</taxon>
        <taxon>Euteleostomi</taxon>
        <taxon>Archelosauria</taxon>
        <taxon>Archosauria</taxon>
        <taxon>Dinosauria</taxon>
        <taxon>Saurischia</taxon>
        <taxon>Theropoda</taxon>
        <taxon>Coelurosauria</taxon>
        <taxon>Aves</taxon>
        <taxon>Neognathae</taxon>
        <taxon>Galloanserae</taxon>
        <taxon>Anseriformes</taxon>
        <taxon>Anatidae</taxon>
        <taxon>Anatinae</taxon>
        <taxon>Cairina</taxon>
    </lineage>
</organism>
<evidence type="ECO:0000256" key="3">
    <source>
        <dbReference type="ARBA" id="ARBA00011814"/>
    </source>
</evidence>
<sequence length="257" mass="28898">MGLALSPRLPSRTLGLQEGQGQLWTVPGIPGGAAPHGSRLPRAASPPHSHLLPRHAVLCGLRLGRPVSGTEGEPRRQPSRSFLNLAGSFTNKRKEYSERRIIGYSMQEMYDVVSNVEDYKNFVPWCKKSVVVSKRSGHVKAQLEVGFPPVLERYTSIVTLVRPHLVKAVCTDGRLFNHLETNWRFSPGIPGYPRTSTVDFSISFEFRSLLHSQLATVFFDEVVKQMVAAFERRAAKNFGPETRIPRELMFHEVHQQT</sequence>
<protein>
    <recommendedName>
        <fullName evidence="10">Coenzyme Q-binding protein COQ10 START domain-containing protein</fullName>
    </recommendedName>
</protein>
<dbReference type="Proteomes" id="UP000694556">
    <property type="component" value="Unassembled WGS sequence"/>
</dbReference>
<comment type="function">
    <text evidence="8">Required for the function of coenzyme Q in the respiratory chain. May serve as a chaperone or may be involved in the transport of Q6 from its site of synthesis to the catalytic sites of the respiratory complexes.</text>
</comment>
<reference evidence="11" key="1">
    <citation type="submission" date="2025-08" db="UniProtKB">
        <authorList>
            <consortium name="Ensembl"/>
        </authorList>
    </citation>
    <scope>IDENTIFICATION</scope>
</reference>
<dbReference type="GO" id="GO:0005743">
    <property type="term" value="C:mitochondrial inner membrane"/>
    <property type="evidence" value="ECO:0007669"/>
    <property type="project" value="UniProtKB-SubCell"/>
</dbReference>
<dbReference type="AlphaFoldDB" id="A0A8C3BUU3"/>
<dbReference type="PANTHER" id="PTHR12901">
    <property type="entry name" value="SPERM PROTEIN HOMOLOG"/>
    <property type="match status" value="1"/>
</dbReference>
<feature type="region of interest" description="Disordered" evidence="9">
    <location>
        <begin position="25"/>
        <end position="47"/>
    </location>
</feature>
<dbReference type="PANTHER" id="PTHR12901:SF8">
    <property type="entry name" value="COENZYME Q-BINDING PROTEIN COQ10 HOMOLOG A, MITOCHONDRIAL"/>
    <property type="match status" value="1"/>
</dbReference>
<dbReference type="CDD" id="cd07813">
    <property type="entry name" value="COQ10p_like"/>
    <property type="match status" value="1"/>
</dbReference>
<dbReference type="InterPro" id="IPR023393">
    <property type="entry name" value="START-like_dom_sf"/>
</dbReference>
<reference evidence="11" key="2">
    <citation type="submission" date="2025-09" db="UniProtKB">
        <authorList>
            <consortium name="Ensembl"/>
        </authorList>
    </citation>
    <scope>IDENTIFICATION</scope>
</reference>
<evidence type="ECO:0000256" key="9">
    <source>
        <dbReference type="SAM" id="MobiDB-lite"/>
    </source>
</evidence>
<comment type="subunit">
    <text evidence="3">Interacts with coenzyme Q.</text>
</comment>
<comment type="similarity">
    <text evidence="2">Belongs to the COQ10 family.</text>
</comment>
<keyword evidence="12" id="KW-1185">Reference proteome</keyword>